<keyword evidence="4" id="KW-0689">Ribosomal protein</keyword>
<evidence type="ECO:0000256" key="1">
    <source>
        <dbReference type="ARBA" id="ARBA00010531"/>
    </source>
</evidence>
<dbReference type="EMBL" id="MGAG01000008">
    <property type="protein sequence ID" value="OGK41942.1"/>
    <property type="molecule type" value="Genomic_DNA"/>
</dbReference>
<dbReference type="InterPro" id="IPR028364">
    <property type="entry name" value="Ribosomal_uL1/biogenesis"/>
</dbReference>
<dbReference type="GO" id="GO:0003723">
    <property type="term" value="F:RNA binding"/>
    <property type="evidence" value="ECO:0007669"/>
    <property type="project" value="InterPro"/>
</dbReference>
<evidence type="ECO:0000313" key="9">
    <source>
        <dbReference type="Proteomes" id="UP000177698"/>
    </source>
</evidence>
<dbReference type="STRING" id="1802056.A2954_02625"/>
<name>A0A1F7IF15_9BACT</name>
<dbReference type="GO" id="GO:0003735">
    <property type="term" value="F:structural constituent of ribosome"/>
    <property type="evidence" value="ECO:0007669"/>
    <property type="project" value="InterPro"/>
</dbReference>
<evidence type="ECO:0000313" key="8">
    <source>
        <dbReference type="EMBL" id="OGK41942.1"/>
    </source>
</evidence>
<dbReference type="Gene3D" id="3.30.190.20">
    <property type="match status" value="2"/>
</dbReference>
<organism evidence="8 9">
    <name type="scientific">Candidatus Roizmanbacteria bacterium RIFCSPLOWO2_01_FULL_37_12</name>
    <dbReference type="NCBI Taxonomy" id="1802056"/>
    <lineage>
        <taxon>Bacteria</taxon>
        <taxon>Candidatus Roizmaniibacteriota</taxon>
    </lineage>
</organism>
<dbReference type="AlphaFoldDB" id="A0A1F7IF15"/>
<dbReference type="PANTHER" id="PTHR36427">
    <property type="entry name" value="54S RIBOSOMAL PROTEIN L1, MITOCHONDRIAL"/>
    <property type="match status" value="1"/>
</dbReference>
<dbReference type="GO" id="GO:0015934">
    <property type="term" value="C:large ribosomal subunit"/>
    <property type="evidence" value="ECO:0007669"/>
    <property type="project" value="InterPro"/>
</dbReference>
<evidence type="ECO:0000256" key="6">
    <source>
        <dbReference type="ARBA" id="ARBA00035241"/>
    </source>
</evidence>
<dbReference type="InterPro" id="IPR002143">
    <property type="entry name" value="Ribosomal_uL1"/>
</dbReference>
<comment type="caution">
    <text evidence="8">The sequence shown here is derived from an EMBL/GenBank/DDBJ whole genome shotgun (WGS) entry which is preliminary data.</text>
</comment>
<proteinExistence type="inferred from homology"/>
<evidence type="ECO:0000256" key="2">
    <source>
        <dbReference type="ARBA" id="ARBA00022491"/>
    </source>
</evidence>
<dbReference type="PIRSF" id="PIRSF002155">
    <property type="entry name" value="Ribosomal_L1"/>
    <property type="match status" value="1"/>
</dbReference>
<dbReference type="Proteomes" id="UP000177698">
    <property type="component" value="Unassembled WGS sequence"/>
</dbReference>
<sequence length="197" mass="21879">MKVKVRGKKYQKSKKQVDGKKTYSVKDGVSLLKKLKFAKFDESVELHLNVDEIGLKGEVELPHSTGKTTKVKIVDDKVLEDIEKGKLDFDILITHPQYMPKLARFAKVLGPKGLMPNPKAGTISPKPEEVAKKFSKGGVRWKTEAKAPIIHQMIGKISNDEKVIEDNASAFLSSIGKNHILSAFIKTTMSPSVKLQI</sequence>
<dbReference type="GO" id="GO:0006417">
    <property type="term" value="P:regulation of translation"/>
    <property type="evidence" value="ECO:0007669"/>
    <property type="project" value="UniProtKB-KW"/>
</dbReference>
<dbReference type="SUPFAM" id="SSF56808">
    <property type="entry name" value="Ribosomal protein L1"/>
    <property type="match status" value="1"/>
</dbReference>
<gene>
    <name evidence="8" type="ORF">A2954_02625</name>
</gene>
<comment type="similarity">
    <text evidence="1">Belongs to the universal ribosomal protein uL1 family.</text>
</comment>
<dbReference type="PANTHER" id="PTHR36427:SF3">
    <property type="entry name" value="LARGE RIBOSOMAL SUBUNIT PROTEIN UL1M"/>
    <property type="match status" value="1"/>
</dbReference>
<keyword evidence="3" id="KW-0810">Translation regulation</keyword>
<keyword evidence="5" id="KW-0687">Ribonucleoprotein</keyword>
<protein>
    <recommendedName>
        <fullName evidence="6">Large ribosomal subunit protein uL1</fullName>
    </recommendedName>
    <alternativeName>
        <fullName evidence="7">50S ribosomal protein L1</fullName>
    </alternativeName>
</protein>
<evidence type="ECO:0000256" key="7">
    <source>
        <dbReference type="ARBA" id="ARBA00035452"/>
    </source>
</evidence>
<keyword evidence="2" id="KW-0678">Repressor</keyword>
<dbReference type="Pfam" id="PF00687">
    <property type="entry name" value="Ribosomal_L1"/>
    <property type="match status" value="1"/>
</dbReference>
<evidence type="ECO:0000256" key="3">
    <source>
        <dbReference type="ARBA" id="ARBA00022845"/>
    </source>
</evidence>
<evidence type="ECO:0000256" key="5">
    <source>
        <dbReference type="ARBA" id="ARBA00023274"/>
    </source>
</evidence>
<reference evidence="8 9" key="1">
    <citation type="journal article" date="2016" name="Nat. Commun.">
        <title>Thousands of microbial genomes shed light on interconnected biogeochemical processes in an aquifer system.</title>
        <authorList>
            <person name="Anantharaman K."/>
            <person name="Brown C.T."/>
            <person name="Hug L.A."/>
            <person name="Sharon I."/>
            <person name="Castelle C.J."/>
            <person name="Probst A.J."/>
            <person name="Thomas B.C."/>
            <person name="Singh A."/>
            <person name="Wilkins M.J."/>
            <person name="Karaoz U."/>
            <person name="Brodie E.L."/>
            <person name="Williams K.H."/>
            <person name="Hubbard S.S."/>
            <person name="Banfield J.F."/>
        </authorList>
    </citation>
    <scope>NUCLEOTIDE SEQUENCE [LARGE SCALE GENOMIC DNA]</scope>
</reference>
<dbReference type="GO" id="GO:0006412">
    <property type="term" value="P:translation"/>
    <property type="evidence" value="ECO:0007669"/>
    <property type="project" value="InterPro"/>
</dbReference>
<dbReference type="InterPro" id="IPR023674">
    <property type="entry name" value="Ribosomal_uL1-like"/>
</dbReference>
<accession>A0A1F7IF15</accession>
<dbReference type="InterPro" id="IPR016095">
    <property type="entry name" value="Ribosomal_uL1_3-a/b-sand"/>
</dbReference>
<dbReference type="CDD" id="cd00403">
    <property type="entry name" value="Ribosomal_L1"/>
    <property type="match status" value="1"/>
</dbReference>
<evidence type="ECO:0000256" key="4">
    <source>
        <dbReference type="ARBA" id="ARBA00022980"/>
    </source>
</evidence>
<dbReference type="Gene3D" id="3.40.50.790">
    <property type="match status" value="2"/>
</dbReference>